<dbReference type="Proteomes" id="UP000805649">
    <property type="component" value="Unassembled WGS sequence"/>
</dbReference>
<accession>A0ACC3Z436</accession>
<dbReference type="EMBL" id="VUJX02000003">
    <property type="protein sequence ID" value="KAL0938854.1"/>
    <property type="molecule type" value="Genomic_DNA"/>
</dbReference>
<gene>
    <name evidence="1" type="ORF">CTRU02_205464</name>
</gene>
<protein>
    <submittedName>
        <fullName evidence="1">Uncharacterized protein</fullName>
    </submittedName>
</protein>
<proteinExistence type="predicted"/>
<name>A0ACC3Z436_COLTU</name>
<keyword evidence="2" id="KW-1185">Reference proteome</keyword>
<sequence>MNGKIYGIGDHLVCIMVMILVMESHVDTETENNGALIMVCPGQDVKRPRSSISSSRDRMVGFVSVMGRRPNARRSADDDPIFGNPETPTGVMSWNARSLSDGR</sequence>
<organism evidence="1 2">
    <name type="scientific">Colletotrichum truncatum</name>
    <name type="common">Anthracnose fungus</name>
    <name type="synonym">Colletotrichum capsici</name>
    <dbReference type="NCBI Taxonomy" id="5467"/>
    <lineage>
        <taxon>Eukaryota</taxon>
        <taxon>Fungi</taxon>
        <taxon>Dikarya</taxon>
        <taxon>Ascomycota</taxon>
        <taxon>Pezizomycotina</taxon>
        <taxon>Sordariomycetes</taxon>
        <taxon>Hypocreomycetidae</taxon>
        <taxon>Glomerellales</taxon>
        <taxon>Glomerellaceae</taxon>
        <taxon>Colletotrichum</taxon>
        <taxon>Colletotrichum truncatum species complex</taxon>
    </lineage>
</organism>
<comment type="caution">
    <text evidence="1">The sequence shown here is derived from an EMBL/GenBank/DDBJ whole genome shotgun (WGS) entry which is preliminary data.</text>
</comment>
<reference evidence="1 2" key="1">
    <citation type="journal article" date="2020" name="Phytopathology">
        <title>Genome Sequence Resources of Colletotrichum truncatum, C. plurivorum, C. musicola, and C. sojae: Four Species Pathogenic to Soybean (Glycine max).</title>
        <authorList>
            <person name="Rogerio F."/>
            <person name="Boufleur T.R."/>
            <person name="Ciampi-Guillardi M."/>
            <person name="Sukno S.A."/>
            <person name="Thon M.R."/>
            <person name="Massola Junior N.S."/>
            <person name="Baroncelli R."/>
        </authorList>
    </citation>
    <scope>NUCLEOTIDE SEQUENCE [LARGE SCALE GENOMIC DNA]</scope>
    <source>
        <strain evidence="1 2">CMES1059</strain>
    </source>
</reference>
<evidence type="ECO:0000313" key="1">
    <source>
        <dbReference type="EMBL" id="KAL0938854.1"/>
    </source>
</evidence>
<evidence type="ECO:0000313" key="2">
    <source>
        <dbReference type="Proteomes" id="UP000805649"/>
    </source>
</evidence>